<sequence length="197" mass="21463">MKKGCVIGFVLCSGLLLTGCSSFSPAVSGISIDKKGAVTEFVREEFDQSYYDKGELEEGLDAQMKSYNDSAGTKAVRKQSLSVKDGIAQLRMKYASTEDYAEFNHLDFYAGDIQGAVQAGYAFEGKFAEVTDGKVSQETLVWGSAIMTGKNYQTVALRQAMLVEVPGTIKYVSENVKVTDASTAVIEENETAYILYE</sequence>
<accession>C6LGV4</accession>
<dbReference type="EMBL" id="ACCL02000013">
    <property type="protein sequence ID" value="EET60013.1"/>
    <property type="molecule type" value="Genomic_DNA"/>
</dbReference>
<dbReference type="AlphaFoldDB" id="C6LGV4"/>
<gene>
    <name evidence="1" type="ORF">BRYFOR_07864</name>
</gene>
<dbReference type="RefSeq" id="WP_006862650.1">
    <property type="nucleotide sequence ID" value="NZ_ACCL02000013.1"/>
</dbReference>
<evidence type="ECO:0000313" key="1">
    <source>
        <dbReference type="EMBL" id="EET60013.1"/>
    </source>
</evidence>
<comment type="caution">
    <text evidence="1">The sequence shown here is derived from an EMBL/GenBank/DDBJ whole genome shotgun (WGS) entry which is preliminary data.</text>
</comment>
<keyword evidence="2" id="KW-1185">Reference proteome</keyword>
<dbReference type="eggNOG" id="ENOG5033E7K">
    <property type="taxonomic scope" value="Bacteria"/>
</dbReference>
<dbReference type="STRING" id="168384.SAMN05660368_01221"/>
<dbReference type="PROSITE" id="PS51257">
    <property type="entry name" value="PROKAR_LIPOPROTEIN"/>
    <property type="match status" value="1"/>
</dbReference>
<protein>
    <recommendedName>
        <fullName evidence="3">Lipoprotein</fullName>
    </recommendedName>
</protein>
<dbReference type="OrthoDB" id="1956182at2"/>
<evidence type="ECO:0000313" key="2">
    <source>
        <dbReference type="Proteomes" id="UP000005561"/>
    </source>
</evidence>
<proteinExistence type="predicted"/>
<dbReference type="Proteomes" id="UP000005561">
    <property type="component" value="Unassembled WGS sequence"/>
</dbReference>
<name>C6LGV4_9FIRM</name>
<reference evidence="1" key="1">
    <citation type="submission" date="2009-07" db="EMBL/GenBank/DDBJ databases">
        <authorList>
            <person name="Weinstock G."/>
            <person name="Sodergren E."/>
            <person name="Clifton S."/>
            <person name="Fulton L."/>
            <person name="Fulton B."/>
            <person name="Courtney L."/>
            <person name="Fronick C."/>
            <person name="Harrison M."/>
            <person name="Strong C."/>
            <person name="Farmer C."/>
            <person name="Delahaunty K."/>
            <person name="Markovic C."/>
            <person name="Hall O."/>
            <person name="Minx P."/>
            <person name="Tomlinson C."/>
            <person name="Mitreva M."/>
            <person name="Nelson J."/>
            <person name="Hou S."/>
            <person name="Wollam A."/>
            <person name="Pepin K.H."/>
            <person name="Johnson M."/>
            <person name="Bhonagiri V."/>
            <person name="Nash W.E."/>
            <person name="Warren W."/>
            <person name="Chinwalla A."/>
            <person name="Mardis E.R."/>
            <person name="Wilson R.K."/>
        </authorList>
    </citation>
    <scope>NUCLEOTIDE SEQUENCE [LARGE SCALE GENOMIC DNA]</scope>
    <source>
        <strain evidence="1">DSM 14469</strain>
    </source>
</reference>
<evidence type="ECO:0008006" key="3">
    <source>
        <dbReference type="Google" id="ProtNLM"/>
    </source>
</evidence>
<organism evidence="1 2">
    <name type="scientific">Marvinbryantia formatexigens DSM 14469</name>
    <dbReference type="NCBI Taxonomy" id="478749"/>
    <lineage>
        <taxon>Bacteria</taxon>
        <taxon>Bacillati</taxon>
        <taxon>Bacillota</taxon>
        <taxon>Clostridia</taxon>
        <taxon>Lachnospirales</taxon>
        <taxon>Lachnospiraceae</taxon>
        <taxon>Marvinbryantia</taxon>
    </lineage>
</organism>